<accession>A0ABQ9ISP7</accession>
<dbReference type="Pfam" id="PF07544">
    <property type="entry name" value="Med9"/>
    <property type="match status" value="1"/>
</dbReference>
<evidence type="ECO:0000256" key="6">
    <source>
        <dbReference type="ARBA" id="ARBA00023242"/>
    </source>
</evidence>
<name>A0ABQ9ISP7_9CUCU</name>
<sequence>MDHGSEEQPPEHNKRLCVEDLNIEILPIIYEIIRSVEKDNHHDNTAKTRDSQDCSQKVLEVQKRLDQARAEVRMLPGIEYSKEQQLNHLDALKTQLRLKQELLQKMVLRFLIRILANNEQLVQRLSESYPMRRAAQIIVRAVYTSKNFIVEQRLHEKLTPEQFRALMREIAADFQNRIKQTQEQISRKMKR</sequence>
<dbReference type="PANTHER" id="PTHR20844">
    <property type="entry name" value="MEDIATOR OF RNA POLYMERASE II TRANSCRIPTION, SUBUNIT 9"/>
    <property type="match status" value="1"/>
</dbReference>
<protein>
    <recommendedName>
        <fullName evidence="8">Mediator of RNA polymerase II transcription subunit 9</fullName>
    </recommendedName>
    <alternativeName>
        <fullName evidence="8">Mediator complex subunit 9</fullName>
    </alternativeName>
</protein>
<keyword evidence="5 8" id="KW-0804">Transcription</keyword>
<evidence type="ECO:0000256" key="5">
    <source>
        <dbReference type="ARBA" id="ARBA00023163"/>
    </source>
</evidence>
<dbReference type="InterPro" id="IPR011425">
    <property type="entry name" value="Med9"/>
</dbReference>
<evidence type="ECO:0000256" key="7">
    <source>
        <dbReference type="ARBA" id="ARBA00025687"/>
    </source>
</evidence>
<evidence type="ECO:0000256" key="4">
    <source>
        <dbReference type="ARBA" id="ARBA00023159"/>
    </source>
</evidence>
<proteinExistence type="inferred from homology"/>
<evidence type="ECO:0000256" key="1">
    <source>
        <dbReference type="ARBA" id="ARBA00004123"/>
    </source>
</evidence>
<evidence type="ECO:0000256" key="3">
    <source>
        <dbReference type="ARBA" id="ARBA00023015"/>
    </source>
</evidence>
<keyword evidence="11" id="KW-1185">Reference proteome</keyword>
<evidence type="ECO:0000256" key="8">
    <source>
        <dbReference type="RuleBase" id="RU364145"/>
    </source>
</evidence>
<keyword evidence="4 8" id="KW-0010">Activator</keyword>
<reference evidence="10" key="1">
    <citation type="journal article" date="2023" name="Insect Mol. Biol.">
        <title>Genome sequencing provides insights into the evolution of gene families encoding plant cell wall-degrading enzymes in longhorned beetles.</title>
        <authorList>
            <person name="Shin N.R."/>
            <person name="Okamura Y."/>
            <person name="Kirsch R."/>
            <person name="Pauchet Y."/>
        </authorList>
    </citation>
    <scope>NUCLEOTIDE SEQUENCE</scope>
    <source>
        <strain evidence="10">MMC_N1</strain>
    </source>
</reference>
<gene>
    <name evidence="8" type="primary">MED9</name>
    <name evidence="10" type="ORF">NQ317_019033</name>
</gene>
<evidence type="ECO:0000313" key="10">
    <source>
        <dbReference type="EMBL" id="KAJ8963536.1"/>
    </source>
</evidence>
<comment type="similarity">
    <text evidence="2 8">Belongs to the Mediator complex subunit 9 family.</text>
</comment>
<comment type="caution">
    <text evidence="10">The sequence shown here is derived from an EMBL/GenBank/DDBJ whole genome shotgun (WGS) entry which is preliminary data.</text>
</comment>
<keyword evidence="9" id="KW-0175">Coiled coil</keyword>
<dbReference type="Proteomes" id="UP001162164">
    <property type="component" value="Unassembled WGS sequence"/>
</dbReference>
<keyword evidence="6 8" id="KW-0539">Nucleus</keyword>
<dbReference type="PANTHER" id="PTHR20844:SF0">
    <property type="entry name" value="MEDIATOR OF RNA POLYMERASE II TRANSCRIPTION SUBUNIT 9"/>
    <property type="match status" value="1"/>
</dbReference>
<feature type="coiled-coil region" evidence="9">
    <location>
        <begin position="164"/>
        <end position="191"/>
    </location>
</feature>
<keyword evidence="3 8" id="KW-0805">Transcription regulation</keyword>
<dbReference type="EMBL" id="JAPWTJ010003041">
    <property type="protein sequence ID" value="KAJ8963536.1"/>
    <property type="molecule type" value="Genomic_DNA"/>
</dbReference>
<evidence type="ECO:0000256" key="9">
    <source>
        <dbReference type="SAM" id="Coils"/>
    </source>
</evidence>
<organism evidence="10 11">
    <name type="scientific">Molorchus minor</name>
    <dbReference type="NCBI Taxonomy" id="1323400"/>
    <lineage>
        <taxon>Eukaryota</taxon>
        <taxon>Metazoa</taxon>
        <taxon>Ecdysozoa</taxon>
        <taxon>Arthropoda</taxon>
        <taxon>Hexapoda</taxon>
        <taxon>Insecta</taxon>
        <taxon>Pterygota</taxon>
        <taxon>Neoptera</taxon>
        <taxon>Endopterygota</taxon>
        <taxon>Coleoptera</taxon>
        <taxon>Polyphaga</taxon>
        <taxon>Cucujiformia</taxon>
        <taxon>Chrysomeloidea</taxon>
        <taxon>Cerambycidae</taxon>
        <taxon>Lamiinae</taxon>
        <taxon>Monochamini</taxon>
        <taxon>Molorchus</taxon>
    </lineage>
</organism>
<comment type="function">
    <text evidence="7 8">Component of the Mediator complex, a coactivator involved in the regulated transcription of nearly all RNA polymerase II-dependent genes. Mediator functions as a bridge to convey information from gene-specific regulatory proteins to the basal RNA polymerase II transcription machinery. Mediator is recruited to promoters by direct interactions with regulatory proteins and serves as a scaffold for the assembly of a functional preinitiation complex with RNA polymerase II and the general transcription factors.</text>
</comment>
<comment type="subcellular location">
    <subcellularLocation>
        <location evidence="1 8">Nucleus</location>
    </subcellularLocation>
</comment>
<comment type="subunit">
    <text evidence="8">Component of the Mediator complex.</text>
</comment>
<dbReference type="InterPro" id="IPR039242">
    <property type="entry name" value="MED9_metazoa"/>
</dbReference>
<evidence type="ECO:0000313" key="11">
    <source>
        <dbReference type="Proteomes" id="UP001162164"/>
    </source>
</evidence>
<evidence type="ECO:0000256" key="2">
    <source>
        <dbReference type="ARBA" id="ARBA00008089"/>
    </source>
</evidence>